<dbReference type="PANTHER" id="PTHR31944:SF131">
    <property type="entry name" value="HEME-RESPONSIVE ZINC FINGER TRANSCRIPTION FACTOR HAP1"/>
    <property type="match status" value="1"/>
</dbReference>
<dbReference type="InterPro" id="IPR051430">
    <property type="entry name" value="Fungal_TF_Env_Response"/>
</dbReference>
<evidence type="ECO:0000256" key="7">
    <source>
        <dbReference type="SAM" id="MobiDB-lite"/>
    </source>
</evidence>
<evidence type="ECO:0000256" key="5">
    <source>
        <dbReference type="ARBA" id="ARBA00023163"/>
    </source>
</evidence>
<evidence type="ECO:0000256" key="6">
    <source>
        <dbReference type="ARBA" id="ARBA00023242"/>
    </source>
</evidence>
<keyword evidence="2" id="KW-0862">Zinc</keyword>
<evidence type="ECO:0000313" key="9">
    <source>
        <dbReference type="Proteomes" id="UP001305779"/>
    </source>
</evidence>
<evidence type="ECO:0008006" key="10">
    <source>
        <dbReference type="Google" id="ProtNLM"/>
    </source>
</evidence>
<keyword evidence="5" id="KW-0804">Transcription</keyword>
<dbReference type="CDD" id="cd12148">
    <property type="entry name" value="fungal_TF_MHR"/>
    <property type="match status" value="1"/>
</dbReference>
<evidence type="ECO:0000256" key="1">
    <source>
        <dbReference type="ARBA" id="ARBA00022723"/>
    </source>
</evidence>
<reference evidence="8 9" key="1">
    <citation type="journal article" date="2023" name="G3 (Bethesda)">
        <title>A chromosome-level genome assembly of Zasmidium syzygii isolated from banana leaves.</title>
        <authorList>
            <person name="van Westerhoven A.C."/>
            <person name="Mehrabi R."/>
            <person name="Talebi R."/>
            <person name="Steentjes M.B.F."/>
            <person name="Corcolon B."/>
            <person name="Chong P.A."/>
            <person name="Kema G.H.J."/>
            <person name="Seidl M.F."/>
        </authorList>
    </citation>
    <scope>NUCLEOTIDE SEQUENCE [LARGE SCALE GENOMIC DNA]</scope>
    <source>
        <strain evidence="8 9">P124</strain>
    </source>
</reference>
<evidence type="ECO:0000256" key="4">
    <source>
        <dbReference type="ARBA" id="ARBA00023125"/>
    </source>
</evidence>
<gene>
    <name evidence="8" type="ORF">PRZ48_008905</name>
</gene>
<accession>A0ABR0EHU2</accession>
<feature type="compositionally biased region" description="Basic and acidic residues" evidence="7">
    <location>
        <begin position="80"/>
        <end position="96"/>
    </location>
</feature>
<evidence type="ECO:0000256" key="3">
    <source>
        <dbReference type="ARBA" id="ARBA00023015"/>
    </source>
</evidence>
<sequence length="497" mass="55848">MRNKTSRAAWRLEALSEAIPIHVAQGQQDISFNGIAKELDSVEGLGPASLDKNFSGSATGRHMSRDAIATIAPATPESTRNPREEFPEGNRRKEVESNTGIGSMADGIPGLHDFTKQAFREYPAMAQARLNIHKTETETFETYRAKHLSDRMGLRSYLPLKDEADSLVQSYFASLDDIYNVLDRAGFQEVYQAIWISARTVDGYSLVGVLLVIAIPMCLQSTSIAPTADGVKSYRDRATTKITACQLYIDQHPSRRYTIEELQAQFFLLWAQQLNARRYKQTYVSAGKLVRTFMCAGLHRDTTIVRGRELSDNEKLLRRMIWMAALEFELQAAFEQGMPPASLPTKYERGVHEACEDSNMRDALSLASVCLMEDIGHDHVLKSFLRTQTHGLLDKAIELIQLRITRFTGDQRQLCTALAAHALVRIRYGDASKEDALREAVARHVAAFDGMGFLDRPDVRQGRDSEEPSRAMAGVESWVLDDWFDMDTGDFNAELKR</sequence>
<protein>
    <recommendedName>
        <fullName evidence="10">Transcription factor domain-containing protein</fullName>
    </recommendedName>
</protein>
<evidence type="ECO:0000313" key="8">
    <source>
        <dbReference type="EMBL" id="KAK4500715.1"/>
    </source>
</evidence>
<dbReference type="PANTHER" id="PTHR31944">
    <property type="entry name" value="HEME-RESPONSIVE ZINC FINGER TRANSCRIPTION FACTOR HAP1"/>
    <property type="match status" value="1"/>
</dbReference>
<keyword evidence="9" id="KW-1185">Reference proteome</keyword>
<keyword evidence="3" id="KW-0805">Transcription regulation</keyword>
<keyword evidence="4" id="KW-0238">DNA-binding</keyword>
<keyword evidence="1" id="KW-0479">Metal-binding</keyword>
<dbReference type="Proteomes" id="UP001305779">
    <property type="component" value="Unassembled WGS sequence"/>
</dbReference>
<organism evidence="8 9">
    <name type="scientific">Zasmidium cellare</name>
    <name type="common">Wine cellar mold</name>
    <name type="synonym">Racodium cellare</name>
    <dbReference type="NCBI Taxonomy" id="395010"/>
    <lineage>
        <taxon>Eukaryota</taxon>
        <taxon>Fungi</taxon>
        <taxon>Dikarya</taxon>
        <taxon>Ascomycota</taxon>
        <taxon>Pezizomycotina</taxon>
        <taxon>Dothideomycetes</taxon>
        <taxon>Dothideomycetidae</taxon>
        <taxon>Mycosphaerellales</taxon>
        <taxon>Mycosphaerellaceae</taxon>
        <taxon>Zasmidium</taxon>
    </lineage>
</organism>
<dbReference type="EMBL" id="JAXOVC010000006">
    <property type="protein sequence ID" value="KAK4500715.1"/>
    <property type="molecule type" value="Genomic_DNA"/>
</dbReference>
<name>A0ABR0EHU2_ZASCE</name>
<comment type="caution">
    <text evidence="8">The sequence shown here is derived from an EMBL/GenBank/DDBJ whole genome shotgun (WGS) entry which is preliminary data.</text>
</comment>
<feature type="region of interest" description="Disordered" evidence="7">
    <location>
        <begin position="73"/>
        <end position="107"/>
    </location>
</feature>
<evidence type="ECO:0000256" key="2">
    <source>
        <dbReference type="ARBA" id="ARBA00022833"/>
    </source>
</evidence>
<proteinExistence type="predicted"/>
<keyword evidence="6" id="KW-0539">Nucleus</keyword>